<sequence>MSGASAPASVSFLGFVFACRPADALIDQICDMARASRFTYVVTPNVDHVITLDKTRDDPAGQAVRSAYAAADLTICDSRILLKLAKLSGHELTLLAGSDLTCILLDERIPAGSSVAVIGGTTDQLTFLQGRRPDLMFRQHIPPMGVRRNVAAQDAIADFVEQAACDYVFFTIGAPQSEIVAHRIAARGRARGVALCVGASIEFITGAKRRAPLWMQRASLEWAYRLGSEPRRLWRRYLVEGPRIFAIWRRQR</sequence>
<dbReference type="NCBIfam" id="TIGR00696">
    <property type="entry name" value="wecG_tagA_cpsF"/>
    <property type="match status" value="1"/>
</dbReference>
<organism evidence="3 4">
    <name type="scientific">Sphingomonas floccifaciens</name>
    <dbReference type="NCBI Taxonomy" id="1844115"/>
    <lineage>
        <taxon>Bacteria</taxon>
        <taxon>Pseudomonadati</taxon>
        <taxon>Pseudomonadota</taxon>
        <taxon>Alphaproteobacteria</taxon>
        <taxon>Sphingomonadales</taxon>
        <taxon>Sphingomonadaceae</taxon>
        <taxon>Sphingomonas</taxon>
    </lineage>
</organism>
<evidence type="ECO:0000256" key="2">
    <source>
        <dbReference type="ARBA" id="ARBA00022679"/>
    </source>
</evidence>
<dbReference type="RefSeq" id="WP_380938873.1">
    <property type="nucleotide sequence ID" value="NZ_JBHUFC010000002.1"/>
</dbReference>
<reference evidence="4" key="1">
    <citation type="journal article" date="2019" name="Int. J. Syst. Evol. Microbiol.">
        <title>The Global Catalogue of Microorganisms (GCM) 10K type strain sequencing project: providing services to taxonomists for standard genome sequencing and annotation.</title>
        <authorList>
            <consortium name="The Broad Institute Genomics Platform"/>
            <consortium name="The Broad Institute Genome Sequencing Center for Infectious Disease"/>
            <person name="Wu L."/>
            <person name="Ma J."/>
        </authorList>
    </citation>
    <scope>NUCLEOTIDE SEQUENCE [LARGE SCALE GENOMIC DNA]</scope>
    <source>
        <strain evidence="4">Q85</strain>
    </source>
</reference>
<dbReference type="PANTHER" id="PTHR34136:SF1">
    <property type="entry name" value="UDP-N-ACETYL-D-MANNOSAMINURONIC ACID TRANSFERASE"/>
    <property type="match status" value="1"/>
</dbReference>
<keyword evidence="4" id="KW-1185">Reference proteome</keyword>
<dbReference type="Proteomes" id="UP001597283">
    <property type="component" value="Unassembled WGS sequence"/>
</dbReference>
<evidence type="ECO:0000313" key="3">
    <source>
        <dbReference type="EMBL" id="MFD1786672.1"/>
    </source>
</evidence>
<name>A0ABW4N926_9SPHN</name>
<gene>
    <name evidence="3" type="ORF">ACFSC3_03705</name>
</gene>
<evidence type="ECO:0000313" key="4">
    <source>
        <dbReference type="Proteomes" id="UP001597283"/>
    </source>
</evidence>
<protein>
    <submittedName>
        <fullName evidence="3">WecB/TagA/CpsF family glycosyltransferase</fullName>
    </submittedName>
</protein>
<keyword evidence="1" id="KW-0328">Glycosyltransferase</keyword>
<proteinExistence type="predicted"/>
<keyword evidence="2" id="KW-0808">Transferase</keyword>
<accession>A0ABW4N926</accession>
<comment type="caution">
    <text evidence="3">The sequence shown here is derived from an EMBL/GenBank/DDBJ whole genome shotgun (WGS) entry which is preliminary data.</text>
</comment>
<evidence type="ECO:0000256" key="1">
    <source>
        <dbReference type="ARBA" id="ARBA00022676"/>
    </source>
</evidence>
<dbReference type="CDD" id="cd06533">
    <property type="entry name" value="Glyco_transf_WecG_TagA"/>
    <property type="match status" value="1"/>
</dbReference>
<dbReference type="InterPro" id="IPR004629">
    <property type="entry name" value="WecG_TagA_CpsF"/>
</dbReference>
<dbReference type="EMBL" id="JBHUFC010000002">
    <property type="protein sequence ID" value="MFD1786672.1"/>
    <property type="molecule type" value="Genomic_DNA"/>
</dbReference>
<dbReference type="PANTHER" id="PTHR34136">
    <property type="match status" value="1"/>
</dbReference>
<dbReference type="Pfam" id="PF03808">
    <property type="entry name" value="Glyco_tran_WecG"/>
    <property type="match status" value="1"/>
</dbReference>